<dbReference type="PRINTS" id="PR00778">
    <property type="entry name" value="HTHARSR"/>
</dbReference>
<evidence type="ECO:0000256" key="2">
    <source>
        <dbReference type="ARBA" id="ARBA00023125"/>
    </source>
</evidence>
<evidence type="ECO:0000313" key="5">
    <source>
        <dbReference type="EMBL" id="SOE17930.1"/>
    </source>
</evidence>
<accession>A0A286ICT6</accession>
<evidence type="ECO:0000259" key="4">
    <source>
        <dbReference type="PROSITE" id="PS50987"/>
    </source>
</evidence>
<evidence type="ECO:0000256" key="3">
    <source>
        <dbReference type="ARBA" id="ARBA00023163"/>
    </source>
</evidence>
<dbReference type="InterPro" id="IPR051011">
    <property type="entry name" value="Metal_resp_trans_reg"/>
</dbReference>
<dbReference type="OrthoDB" id="9804742at2"/>
<dbReference type="PANTHER" id="PTHR43132">
    <property type="entry name" value="ARSENICAL RESISTANCE OPERON REPRESSOR ARSR-RELATED"/>
    <property type="match status" value="1"/>
</dbReference>
<dbReference type="Proteomes" id="UP000219465">
    <property type="component" value="Unassembled WGS sequence"/>
</dbReference>
<dbReference type="SMART" id="SM00418">
    <property type="entry name" value="HTH_ARSR"/>
    <property type="match status" value="1"/>
</dbReference>
<reference evidence="6" key="1">
    <citation type="submission" date="2017-08" db="EMBL/GenBank/DDBJ databases">
        <authorList>
            <person name="Varghese N."/>
            <person name="Submissions S."/>
        </authorList>
    </citation>
    <scope>NUCLEOTIDE SEQUENCE [LARGE SCALE GENOMIC DNA]</scope>
    <source>
        <strain evidence="6">KCTC 23107</strain>
    </source>
</reference>
<sequence length="99" mass="10591">MNVTEAALGFSAMGSESRLEVLQTLVRAGEPGLRVGDIQQRTGISASTLAHHLKFLSAANLIVQRKQGRVIMSTANFAHLSLLAGFILENCCTEAEPKP</sequence>
<proteinExistence type="predicted"/>
<dbReference type="InterPro" id="IPR036390">
    <property type="entry name" value="WH_DNA-bd_sf"/>
</dbReference>
<gene>
    <name evidence="5" type="ORF">SAMN05877838_2835</name>
</gene>
<keyword evidence="6" id="KW-1185">Reference proteome</keyword>
<dbReference type="PANTHER" id="PTHR43132:SF2">
    <property type="entry name" value="ARSENICAL RESISTANCE OPERON REPRESSOR ARSR-RELATED"/>
    <property type="match status" value="1"/>
</dbReference>
<feature type="domain" description="HTH arsR-type" evidence="4">
    <location>
        <begin position="1"/>
        <end position="95"/>
    </location>
</feature>
<dbReference type="InterPro" id="IPR011991">
    <property type="entry name" value="ArsR-like_HTH"/>
</dbReference>
<dbReference type="RefSeq" id="WP_097108417.1">
    <property type="nucleotide sequence ID" value="NZ_OCPC01000004.1"/>
</dbReference>
<keyword evidence="3" id="KW-0804">Transcription</keyword>
<evidence type="ECO:0000256" key="1">
    <source>
        <dbReference type="ARBA" id="ARBA00023015"/>
    </source>
</evidence>
<organism evidence="5 6">
    <name type="scientific">Hoeflea halophila</name>
    <dbReference type="NCBI Taxonomy" id="714899"/>
    <lineage>
        <taxon>Bacteria</taxon>
        <taxon>Pseudomonadati</taxon>
        <taxon>Pseudomonadota</taxon>
        <taxon>Alphaproteobacteria</taxon>
        <taxon>Hyphomicrobiales</taxon>
        <taxon>Rhizobiaceae</taxon>
        <taxon>Hoeflea</taxon>
    </lineage>
</organism>
<dbReference type="AlphaFoldDB" id="A0A286ICT6"/>
<protein>
    <submittedName>
        <fullName evidence="5">ArsR family transcriptional regulator</fullName>
    </submittedName>
</protein>
<dbReference type="NCBIfam" id="NF033788">
    <property type="entry name" value="HTH_metalloreg"/>
    <property type="match status" value="1"/>
</dbReference>
<keyword evidence="2" id="KW-0238">DNA-binding</keyword>
<name>A0A286ICT6_9HYPH</name>
<dbReference type="Pfam" id="PF12840">
    <property type="entry name" value="HTH_20"/>
    <property type="match status" value="1"/>
</dbReference>
<dbReference type="SUPFAM" id="SSF46785">
    <property type="entry name" value="Winged helix' DNA-binding domain"/>
    <property type="match status" value="1"/>
</dbReference>
<keyword evidence="1" id="KW-0805">Transcription regulation</keyword>
<dbReference type="PROSITE" id="PS50987">
    <property type="entry name" value="HTH_ARSR_2"/>
    <property type="match status" value="1"/>
</dbReference>
<dbReference type="CDD" id="cd00090">
    <property type="entry name" value="HTH_ARSR"/>
    <property type="match status" value="1"/>
</dbReference>
<evidence type="ECO:0000313" key="6">
    <source>
        <dbReference type="Proteomes" id="UP000219465"/>
    </source>
</evidence>
<dbReference type="GO" id="GO:0003700">
    <property type="term" value="F:DNA-binding transcription factor activity"/>
    <property type="evidence" value="ECO:0007669"/>
    <property type="project" value="InterPro"/>
</dbReference>
<dbReference type="EMBL" id="OCPC01000004">
    <property type="protein sequence ID" value="SOE17930.1"/>
    <property type="molecule type" value="Genomic_DNA"/>
</dbReference>
<dbReference type="GO" id="GO:0003677">
    <property type="term" value="F:DNA binding"/>
    <property type="evidence" value="ECO:0007669"/>
    <property type="project" value="UniProtKB-KW"/>
</dbReference>
<dbReference type="InterPro" id="IPR036388">
    <property type="entry name" value="WH-like_DNA-bd_sf"/>
</dbReference>
<dbReference type="InterPro" id="IPR001845">
    <property type="entry name" value="HTH_ArsR_DNA-bd_dom"/>
</dbReference>
<dbReference type="Gene3D" id="1.10.10.10">
    <property type="entry name" value="Winged helix-like DNA-binding domain superfamily/Winged helix DNA-binding domain"/>
    <property type="match status" value="1"/>
</dbReference>